<dbReference type="Pfam" id="PF01636">
    <property type="entry name" value="APH"/>
    <property type="match status" value="1"/>
</dbReference>
<evidence type="ECO:0000256" key="1">
    <source>
        <dbReference type="SAM" id="MobiDB-lite"/>
    </source>
</evidence>
<feature type="domain" description="Aminoglycoside phosphotransferase" evidence="2">
    <location>
        <begin position="153"/>
        <end position="272"/>
    </location>
</feature>
<evidence type="ECO:0000259" key="2">
    <source>
        <dbReference type="Pfam" id="PF01636"/>
    </source>
</evidence>
<name>A0A0H3A9K6_NITV4</name>
<feature type="region of interest" description="Disordered" evidence="1">
    <location>
        <begin position="124"/>
        <end position="144"/>
    </location>
</feature>
<dbReference type="EMBL" id="CP000527">
    <property type="protein sequence ID" value="ABM28209.1"/>
    <property type="molecule type" value="Genomic_DNA"/>
</dbReference>
<evidence type="ECO:0000313" key="3">
    <source>
        <dbReference type="EMBL" id="ABM28209.1"/>
    </source>
</evidence>
<dbReference type="KEGG" id="dvl:Dvul_1189"/>
<feature type="compositionally biased region" description="Polar residues" evidence="1">
    <location>
        <begin position="128"/>
        <end position="138"/>
    </location>
</feature>
<evidence type="ECO:0000313" key="4">
    <source>
        <dbReference type="Proteomes" id="UP000009173"/>
    </source>
</evidence>
<dbReference type="RefSeq" id="WP_011792123.1">
    <property type="nucleotide sequence ID" value="NC_008751.1"/>
</dbReference>
<dbReference type="InterPro" id="IPR011009">
    <property type="entry name" value="Kinase-like_dom_sf"/>
</dbReference>
<dbReference type="Proteomes" id="UP000009173">
    <property type="component" value="Chromosome"/>
</dbReference>
<dbReference type="Gene3D" id="3.90.1200.10">
    <property type="match status" value="1"/>
</dbReference>
<dbReference type="InterPro" id="IPR002575">
    <property type="entry name" value="Aminoglycoside_PTrfase"/>
</dbReference>
<dbReference type="AlphaFoldDB" id="A0A0H3A9K6"/>
<dbReference type="HOGENOM" id="CLU_791632_0_0_7"/>
<accession>A0A0H3A9K6</accession>
<reference evidence="4" key="1">
    <citation type="journal article" date="2009" name="Environ. Microbiol.">
        <title>Contribution of mobile genetic elements to Desulfovibrio vulgaris genome plasticity.</title>
        <authorList>
            <person name="Walker C.B."/>
            <person name="Stolyar S."/>
            <person name="Chivian D."/>
            <person name="Pinel N."/>
            <person name="Gabster J.A."/>
            <person name="Dehal P.S."/>
            <person name="He Z."/>
            <person name="Yang Z.K."/>
            <person name="Yen H.C."/>
            <person name="Zhou J."/>
            <person name="Wall J.D."/>
            <person name="Hazen T.C."/>
            <person name="Arkin A.P."/>
            <person name="Stahl D.A."/>
        </authorList>
    </citation>
    <scope>NUCLEOTIDE SEQUENCE [LARGE SCALE GENOMIC DNA]</scope>
    <source>
        <strain evidence="4">DP4</strain>
    </source>
</reference>
<protein>
    <recommendedName>
        <fullName evidence="2">Aminoglycoside phosphotransferase domain-containing protein</fullName>
    </recommendedName>
</protein>
<gene>
    <name evidence="3" type="ordered locus">Dvul_1189</name>
</gene>
<dbReference type="SUPFAM" id="SSF56112">
    <property type="entry name" value="Protein kinase-like (PK-like)"/>
    <property type="match status" value="1"/>
</dbReference>
<proteinExistence type="predicted"/>
<organism evidence="3 4">
    <name type="scientific">Nitratidesulfovibrio vulgaris (strain DP4)</name>
    <name type="common">Desulfovibrio vulgaris</name>
    <dbReference type="NCBI Taxonomy" id="391774"/>
    <lineage>
        <taxon>Bacteria</taxon>
        <taxon>Pseudomonadati</taxon>
        <taxon>Thermodesulfobacteriota</taxon>
        <taxon>Desulfovibrionia</taxon>
        <taxon>Desulfovibrionales</taxon>
        <taxon>Desulfovibrionaceae</taxon>
        <taxon>Nitratidesulfovibrio</taxon>
    </lineage>
</organism>
<sequence>MPLPLHGYAPDSDIVTPRLISEVAARFDLVLLETPREYAFPGSPERCVSRHVVRAHPAHVTAPEASLWMVERLAPGQASRRGIIGSLIARLARDGLSWVPAPRAVRRPDRETGDAAPCTVLPQPLTAAHTSGPDSAQPHQKDEKPHMRAYVLDHAGFPWQVTPFIEGAPLPRPDYLGHGGRGAAVAACILDLVHAGGALETIPPAGHCDDGRQGVVAYVKHMVSVIAERHPGIRQRLAPVLPVMETLPDVLASQPVVLAHGDLHPLNIIWKGDVPAPDTAHRDIPGTPGRETTHHAIAGVIDWEFAGARPLLYDAANCVGCVGFEHPSGLRGPFVLGLVHTLHRGGISAGMLRLLPDMVIASRFGWLSEWLRKRDHEMLEMELDYFDILVHQRRALADLWGTSGAAS</sequence>